<dbReference type="InterPro" id="IPR003661">
    <property type="entry name" value="HisK_dim/P_dom"/>
</dbReference>
<dbReference type="SUPFAM" id="SSF55874">
    <property type="entry name" value="ATPase domain of HSP90 chaperone/DNA topoisomerase II/histidine kinase"/>
    <property type="match status" value="1"/>
</dbReference>
<dbReference type="InterPro" id="IPR005467">
    <property type="entry name" value="His_kinase_dom"/>
</dbReference>
<dbReference type="InterPro" id="IPR038318">
    <property type="entry name" value="KdpD_sf"/>
</dbReference>
<dbReference type="PANTHER" id="PTHR45569">
    <property type="entry name" value="SENSOR PROTEIN KDPD"/>
    <property type="match status" value="1"/>
</dbReference>
<dbReference type="GO" id="GO:0005524">
    <property type="term" value="F:ATP binding"/>
    <property type="evidence" value="ECO:0007669"/>
    <property type="project" value="UniProtKB-KW"/>
</dbReference>
<feature type="domain" description="Histidine kinase" evidence="14">
    <location>
        <begin position="125"/>
        <end position="338"/>
    </location>
</feature>
<evidence type="ECO:0000256" key="8">
    <source>
        <dbReference type="ARBA" id="ARBA00022777"/>
    </source>
</evidence>
<evidence type="ECO:0000256" key="10">
    <source>
        <dbReference type="ARBA" id="ARBA00022989"/>
    </source>
</evidence>
<dbReference type="SMART" id="SM00388">
    <property type="entry name" value="HisKA"/>
    <property type="match status" value="1"/>
</dbReference>
<keyword evidence="10 13" id="KW-1133">Transmembrane helix</keyword>
<evidence type="ECO:0000256" key="4">
    <source>
        <dbReference type="ARBA" id="ARBA00022553"/>
    </source>
</evidence>
<comment type="caution">
    <text evidence="15">The sequence shown here is derived from an EMBL/GenBank/DDBJ whole genome shotgun (WGS) entry which is preliminary data.</text>
</comment>
<keyword evidence="8" id="KW-0418">Kinase</keyword>
<dbReference type="InterPro" id="IPR036097">
    <property type="entry name" value="HisK_dim/P_sf"/>
</dbReference>
<dbReference type="InterPro" id="IPR025201">
    <property type="entry name" value="KdpD_TM"/>
</dbReference>
<dbReference type="InterPro" id="IPR036890">
    <property type="entry name" value="HATPase_C_sf"/>
</dbReference>
<dbReference type="SUPFAM" id="SSF47384">
    <property type="entry name" value="Homodimeric domain of signal transducing histidine kinase"/>
    <property type="match status" value="1"/>
</dbReference>
<dbReference type="EC" id="2.7.13.3" evidence="3"/>
<accession>A0A3N9TKS4</accession>
<evidence type="ECO:0000313" key="15">
    <source>
        <dbReference type="EMBL" id="RQW64463.1"/>
    </source>
</evidence>
<keyword evidence="6 13" id="KW-0812">Transmembrane</keyword>
<feature type="transmembrane region" description="Helical" evidence="13">
    <location>
        <begin position="32"/>
        <end position="49"/>
    </location>
</feature>
<dbReference type="PRINTS" id="PR00344">
    <property type="entry name" value="BCTRLSENSOR"/>
</dbReference>
<gene>
    <name evidence="15" type="ORF">EES38_07320</name>
</gene>
<evidence type="ECO:0000256" key="3">
    <source>
        <dbReference type="ARBA" id="ARBA00012438"/>
    </source>
</evidence>
<dbReference type="InterPro" id="IPR003594">
    <property type="entry name" value="HATPase_dom"/>
</dbReference>
<comment type="subcellular location">
    <subcellularLocation>
        <location evidence="2">Membrane</location>
        <topology evidence="2">Multi-pass membrane protein</topology>
    </subcellularLocation>
</comment>
<protein>
    <recommendedName>
        <fullName evidence="3">histidine kinase</fullName>
        <ecNumber evidence="3">2.7.13.3</ecNumber>
    </recommendedName>
</protein>
<dbReference type="Gene3D" id="1.10.287.130">
    <property type="match status" value="1"/>
</dbReference>
<evidence type="ECO:0000256" key="5">
    <source>
        <dbReference type="ARBA" id="ARBA00022679"/>
    </source>
</evidence>
<feature type="transmembrane region" description="Helical" evidence="13">
    <location>
        <begin position="9"/>
        <end position="26"/>
    </location>
</feature>
<dbReference type="Pfam" id="PF02518">
    <property type="entry name" value="HATPase_c"/>
    <property type="match status" value="1"/>
</dbReference>
<keyword evidence="11" id="KW-0902">Two-component regulatory system</keyword>
<name>A0A3N9TKS4_9VIBR</name>
<keyword evidence="5" id="KW-0808">Transferase</keyword>
<evidence type="ECO:0000256" key="2">
    <source>
        <dbReference type="ARBA" id="ARBA00004141"/>
    </source>
</evidence>
<sequence length="341" mass="38453">MKSWRINDFLFSLIVLICGLTSSLLIDETFHSTISVLSILQLAVVVIALKCNSKLAYISAFIEAVSYNLLFTSPRYSLQMFHTEDVLNLVFFLIVALLTSQLAGHYRRQQDALKQEQLRSSILLSVSHDLRTPLAAIIGTLTTLKEYMDKLDTEQKHELLDSATMESHRLHQYIENLLQATKLQHGALKVKRTDESLIDVVRQAILRFNEKQKRINLDCHGELSNTKISASLIEQAVFNVLDNALFYSPDDDIIDVIIYQQDTFLVIDIQDRGIGITAEQAEQMFDLFYRNATGKKSEGGVGLGLAVAKGIIEAHQGRIEAIPMEQGCLIRSMIPIIHDTY</sequence>
<evidence type="ECO:0000256" key="7">
    <source>
        <dbReference type="ARBA" id="ARBA00022741"/>
    </source>
</evidence>
<keyword evidence="12 13" id="KW-0472">Membrane</keyword>
<dbReference type="Pfam" id="PF13493">
    <property type="entry name" value="DUF4118"/>
    <property type="match status" value="1"/>
</dbReference>
<evidence type="ECO:0000259" key="14">
    <source>
        <dbReference type="PROSITE" id="PS50109"/>
    </source>
</evidence>
<keyword evidence="7" id="KW-0547">Nucleotide-binding</keyword>
<dbReference type="GO" id="GO:0005886">
    <property type="term" value="C:plasma membrane"/>
    <property type="evidence" value="ECO:0007669"/>
    <property type="project" value="TreeGrafter"/>
</dbReference>
<dbReference type="Pfam" id="PF00512">
    <property type="entry name" value="HisKA"/>
    <property type="match status" value="1"/>
</dbReference>
<reference evidence="15 16" key="1">
    <citation type="submission" date="2018-11" db="EMBL/GenBank/DDBJ databases">
        <title>Vibrio LJC006 sp. nov., isolated from seawater during the bloom of the enteromorpha.</title>
        <authorList>
            <person name="Liang J."/>
        </authorList>
    </citation>
    <scope>NUCLEOTIDE SEQUENCE [LARGE SCALE GENOMIC DNA]</scope>
    <source>
        <strain evidence="15 16">LJC006</strain>
    </source>
</reference>
<dbReference type="PROSITE" id="PS50109">
    <property type="entry name" value="HIS_KIN"/>
    <property type="match status" value="1"/>
</dbReference>
<dbReference type="RefSeq" id="WP_124936500.1">
    <property type="nucleotide sequence ID" value="NZ_RJVQ01000002.1"/>
</dbReference>
<proteinExistence type="predicted"/>
<keyword evidence="4" id="KW-0597">Phosphoprotein</keyword>
<comment type="catalytic activity">
    <reaction evidence="1">
        <text>ATP + protein L-histidine = ADP + protein N-phospho-L-histidine.</text>
        <dbReference type="EC" id="2.7.13.3"/>
    </reaction>
</comment>
<evidence type="ECO:0000256" key="9">
    <source>
        <dbReference type="ARBA" id="ARBA00022840"/>
    </source>
</evidence>
<evidence type="ECO:0000256" key="1">
    <source>
        <dbReference type="ARBA" id="ARBA00000085"/>
    </source>
</evidence>
<evidence type="ECO:0000256" key="11">
    <source>
        <dbReference type="ARBA" id="ARBA00023012"/>
    </source>
</evidence>
<feature type="transmembrane region" description="Helical" evidence="13">
    <location>
        <begin position="86"/>
        <end position="104"/>
    </location>
</feature>
<dbReference type="GO" id="GO:0000155">
    <property type="term" value="F:phosphorelay sensor kinase activity"/>
    <property type="evidence" value="ECO:0007669"/>
    <property type="project" value="InterPro"/>
</dbReference>
<dbReference type="SMART" id="SM00387">
    <property type="entry name" value="HATPase_c"/>
    <property type="match status" value="1"/>
</dbReference>
<evidence type="ECO:0000256" key="13">
    <source>
        <dbReference type="SAM" id="Phobius"/>
    </source>
</evidence>
<dbReference type="AlphaFoldDB" id="A0A3N9TKS4"/>
<dbReference type="InterPro" id="IPR004358">
    <property type="entry name" value="Sig_transdc_His_kin-like_C"/>
</dbReference>
<dbReference type="OrthoDB" id="9806130at2"/>
<dbReference type="InterPro" id="IPR052023">
    <property type="entry name" value="Histidine_kinase_KdpD"/>
</dbReference>
<organism evidence="15 16">
    <name type="scientific">Vibrio viridaestus</name>
    <dbReference type="NCBI Taxonomy" id="2487322"/>
    <lineage>
        <taxon>Bacteria</taxon>
        <taxon>Pseudomonadati</taxon>
        <taxon>Pseudomonadota</taxon>
        <taxon>Gammaproteobacteria</taxon>
        <taxon>Vibrionales</taxon>
        <taxon>Vibrionaceae</taxon>
        <taxon>Vibrio</taxon>
    </lineage>
</organism>
<dbReference type="Gene3D" id="3.30.565.10">
    <property type="entry name" value="Histidine kinase-like ATPase, C-terminal domain"/>
    <property type="match status" value="1"/>
</dbReference>
<evidence type="ECO:0000313" key="16">
    <source>
        <dbReference type="Proteomes" id="UP000281112"/>
    </source>
</evidence>
<dbReference type="Proteomes" id="UP000281112">
    <property type="component" value="Unassembled WGS sequence"/>
</dbReference>
<dbReference type="EMBL" id="RJVQ01000002">
    <property type="protein sequence ID" value="RQW64463.1"/>
    <property type="molecule type" value="Genomic_DNA"/>
</dbReference>
<keyword evidence="9" id="KW-0067">ATP-binding</keyword>
<dbReference type="PANTHER" id="PTHR45569:SF1">
    <property type="entry name" value="SENSOR PROTEIN KDPD"/>
    <property type="match status" value="1"/>
</dbReference>
<dbReference type="CDD" id="cd00082">
    <property type="entry name" value="HisKA"/>
    <property type="match status" value="1"/>
</dbReference>
<evidence type="ECO:0000256" key="12">
    <source>
        <dbReference type="ARBA" id="ARBA00023136"/>
    </source>
</evidence>
<dbReference type="Gene3D" id="1.20.120.620">
    <property type="entry name" value="Backbone structure of the membrane domain of e. Coli histidine kinase receptor kdpd"/>
    <property type="match status" value="1"/>
</dbReference>
<evidence type="ECO:0000256" key="6">
    <source>
        <dbReference type="ARBA" id="ARBA00022692"/>
    </source>
</evidence>
<keyword evidence="16" id="KW-1185">Reference proteome</keyword>